<proteinExistence type="predicted"/>
<evidence type="ECO:0000313" key="1">
    <source>
        <dbReference type="EMBL" id="MEC5425425.1"/>
    </source>
</evidence>
<dbReference type="EMBL" id="JARZFX010000014">
    <property type="protein sequence ID" value="MEC5425425.1"/>
    <property type="molecule type" value="Genomic_DNA"/>
</dbReference>
<accession>A0ABU6KJM5</accession>
<evidence type="ECO:0000313" key="2">
    <source>
        <dbReference type="Proteomes" id="UP001335737"/>
    </source>
</evidence>
<gene>
    <name evidence="1" type="ORF">QGM71_18245</name>
</gene>
<dbReference type="InterPro" id="IPR016181">
    <property type="entry name" value="Acyl_CoA_acyltransferase"/>
</dbReference>
<protein>
    <recommendedName>
        <fullName evidence="3">N-acetyltransferase domain-containing protein</fullName>
    </recommendedName>
</protein>
<keyword evidence="2" id="KW-1185">Reference proteome</keyword>
<dbReference type="SUPFAM" id="SSF55729">
    <property type="entry name" value="Acyl-CoA N-acyltransferases (Nat)"/>
    <property type="match status" value="1"/>
</dbReference>
<name>A0ABU6KJM5_9BACI</name>
<dbReference type="RefSeq" id="WP_327608969.1">
    <property type="nucleotide sequence ID" value="NZ_JARZFX010000014.1"/>
</dbReference>
<comment type="caution">
    <text evidence="1">The sequence shown here is derived from an EMBL/GenBank/DDBJ whole genome shotgun (WGS) entry which is preliminary data.</text>
</comment>
<organism evidence="1 2">
    <name type="scientific">Virgibacillus tibetensis</name>
    <dbReference type="NCBI Taxonomy" id="3042313"/>
    <lineage>
        <taxon>Bacteria</taxon>
        <taxon>Bacillati</taxon>
        <taxon>Bacillota</taxon>
        <taxon>Bacilli</taxon>
        <taxon>Bacillales</taxon>
        <taxon>Bacillaceae</taxon>
        <taxon>Virgibacillus</taxon>
    </lineage>
</organism>
<reference evidence="1 2" key="1">
    <citation type="journal article" date="2024" name="Int. J. Syst. Evol. Microbiol.">
        <title>Virgibacillus tibetensis sp. nov., isolated from salt lake on the Tibetan Plateau of China.</title>
        <authorList>
            <person name="Phurbu D."/>
            <person name="Liu Z.-X."/>
            <person name="Wang R."/>
            <person name="Zheng Y.-Y."/>
            <person name="Liu H.-C."/>
            <person name="Zhou Y.-G."/>
            <person name="Yu Y.-J."/>
            <person name="Li A.-H."/>
        </authorList>
    </citation>
    <scope>NUCLEOTIDE SEQUENCE [LARGE SCALE GENOMIC DNA]</scope>
    <source>
        <strain evidence="1 2">C22-A2</strain>
    </source>
</reference>
<sequence length="186" mass="22124">MNYIDRKIKDSRLTLDEFIEKDLNAICDLFNEKDFYFKTFIPNYLSEKEIFNLVKDAMVIKMDDEIIGVTEFCENMKAARHYSFFVRISNKISLENKINIIKKAISSYSKMIQIIKIATFYAEFDWEYERVFEDLDFKKEGSLEKIIELNGSSYSQVYIYKLLGEVSKENRRIGKSLNRFSQEKVN</sequence>
<dbReference type="Proteomes" id="UP001335737">
    <property type="component" value="Unassembled WGS sequence"/>
</dbReference>
<evidence type="ECO:0008006" key="3">
    <source>
        <dbReference type="Google" id="ProtNLM"/>
    </source>
</evidence>